<gene>
    <name evidence="2" type="ORF">LMG29739_03632</name>
</gene>
<dbReference type="InterPro" id="IPR011051">
    <property type="entry name" value="RmlC_Cupin_sf"/>
</dbReference>
<evidence type="ECO:0000313" key="3">
    <source>
        <dbReference type="Proteomes" id="UP000494329"/>
    </source>
</evidence>
<dbReference type="PANTHER" id="PTHR40112">
    <property type="entry name" value="H2HPP ISOMERASE"/>
    <property type="match status" value="1"/>
</dbReference>
<dbReference type="InterPro" id="IPR052535">
    <property type="entry name" value="Bacilysin_H2HPP_isomerase"/>
</dbReference>
<name>A0A6J5E660_9BURK</name>
<dbReference type="Pfam" id="PF07883">
    <property type="entry name" value="Cupin_2"/>
    <property type="match status" value="1"/>
</dbReference>
<evidence type="ECO:0000313" key="2">
    <source>
        <dbReference type="EMBL" id="CAB3761417.1"/>
    </source>
</evidence>
<dbReference type="InterPro" id="IPR014710">
    <property type="entry name" value="RmlC-like_jellyroll"/>
</dbReference>
<dbReference type="InterPro" id="IPR013096">
    <property type="entry name" value="Cupin_2"/>
</dbReference>
<dbReference type="AlphaFoldDB" id="A0A6J5E660"/>
<dbReference type="RefSeq" id="WP_175112316.1">
    <property type="nucleotide sequence ID" value="NZ_CADIKF010000028.1"/>
</dbReference>
<dbReference type="PANTHER" id="PTHR40112:SF1">
    <property type="entry name" value="H2HPP ISOMERASE"/>
    <property type="match status" value="1"/>
</dbReference>
<dbReference type="PIRSF" id="PIRSF037087">
    <property type="entry name" value="UCP037087"/>
    <property type="match status" value="1"/>
</dbReference>
<dbReference type="CDD" id="cd02210">
    <property type="entry name" value="cupin_BLR2406-like"/>
    <property type="match status" value="1"/>
</dbReference>
<dbReference type="Proteomes" id="UP000494329">
    <property type="component" value="Unassembled WGS sequence"/>
</dbReference>
<evidence type="ECO:0000259" key="1">
    <source>
        <dbReference type="Pfam" id="PF07883"/>
    </source>
</evidence>
<reference evidence="2 3" key="1">
    <citation type="submission" date="2020-04" db="EMBL/GenBank/DDBJ databases">
        <authorList>
            <person name="De Canck E."/>
        </authorList>
    </citation>
    <scope>NUCLEOTIDE SEQUENCE [LARGE SCALE GENOMIC DNA]</scope>
    <source>
        <strain evidence="2 3">LMG 29739</strain>
    </source>
</reference>
<sequence>MADTPVTEMAPTCRVVRPGRSSNAKQQLVHAAGISADSVGAQGIHMQLVTIAPLARAKAHKHEGHETAIYMLAGKCGVWFGEELEQHLFVSAGEFFYIPANMPHVPYNPSESDVCVAVVARTDPRDEESVVLLEDLDLLFPDPVGAYRLPRAGLEASSER</sequence>
<feature type="domain" description="Cupin type-2" evidence="1">
    <location>
        <begin position="48"/>
        <end position="118"/>
    </location>
</feature>
<dbReference type="EMBL" id="CADIKF010000028">
    <property type="protein sequence ID" value="CAB3761417.1"/>
    <property type="molecule type" value="Genomic_DNA"/>
</dbReference>
<protein>
    <recommendedName>
        <fullName evidence="1">Cupin type-2 domain-containing protein</fullName>
    </recommendedName>
</protein>
<dbReference type="Gene3D" id="2.60.120.10">
    <property type="entry name" value="Jelly Rolls"/>
    <property type="match status" value="1"/>
</dbReference>
<organism evidence="2 3">
    <name type="scientific">Paraburkholderia solisilvae</name>
    <dbReference type="NCBI Taxonomy" id="624376"/>
    <lineage>
        <taxon>Bacteria</taxon>
        <taxon>Pseudomonadati</taxon>
        <taxon>Pseudomonadota</taxon>
        <taxon>Betaproteobacteria</taxon>
        <taxon>Burkholderiales</taxon>
        <taxon>Burkholderiaceae</taxon>
        <taxon>Paraburkholderia</taxon>
    </lineage>
</organism>
<dbReference type="InterPro" id="IPR017102">
    <property type="entry name" value="UCP037087"/>
</dbReference>
<accession>A0A6J5E660</accession>
<dbReference type="SUPFAM" id="SSF51182">
    <property type="entry name" value="RmlC-like cupins"/>
    <property type="match status" value="1"/>
</dbReference>
<keyword evidence="3" id="KW-1185">Reference proteome</keyword>
<proteinExistence type="predicted"/>